<comment type="caution">
    <text evidence="1">The sequence shown here is derived from an EMBL/GenBank/DDBJ whole genome shotgun (WGS) entry which is preliminary data.</text>
</comment>
<dbReference type="GO" id="GO:0005739">
    <property type="term" value="C:mitochondrion"/>
    <property type="evidence" value="ECO:0007669"/>
    <property type="project" value="TreeGrafter"/>
</dbReference>
<reference evidence="1" key="1">
    <citation type="submission" date="2014-03" db="EMBL/GenBank/DDBJ databases">
        <authorList>
            <person name="Casaregola S."/>
        </authorList>
    </citation>
    <scope>NUCLEOTIDE SEQUENCE [LARGE SCALE GENOMIC DNA]</scope>
    <source>
        <strain evidence="1">CLIB 918</strain>
    </source>
</reference>
<evidence type="ECO:0000313" key="1">
    <source>
        <dbReference type="EMBL" id="CDO53513.1"/>
    </source>
</evidence>
<dbReference type="PANTHER" id="PTHR28177">
    <property type="entry name" value="ALTERED INHERITANCE OF MITOCHONDRIA PROTEIN 19, MITOCHONDRIAL"/>
    <property type="match status" value="1"/>
</dbReference>
<evidence type="ECO:0008006" key="3">
    <source>
        <dbReference type="Google" id="ProtNLM"/>
    </source>
</evidence>
<accession>A0A0J9X8E6</accession>
<sequence length="134" mass="14220">MSSSSPSVPSEPPVKAFQKLVNATETPYPAWAFTTGLLMTLPKALKTSTYRPAKGSIAGFGAATALGGYMIYDNDLINGSGFTATWSALYLLVNARASIKQLRPGPVALSGLAVFNTVYYGKRFFFPGSTPLES</sequence>
<gene>
    <name evidence="1" type="ORF">BN980_GECA05s02815g</name>
</gene>
<evidence type="ECO:0000313" key="2">
    <source>
        <dbReference type="Proteomes" id="UP000242525"/>
    </source>
</evidence>
<keyword evidence="2" id="KW-1185">Reference proteome</keyword>
<dbReference type="PANTHER" id="PTHR28177:SF1">
    <property type="entry name" value="ALTERED INHERITANCE OF MITOCHONDRIA PROTEIN 19, MITOCHONDRIAL"/>
    <property type="match status" value="1"/>
</dbReference>
<protein>
    <recommendedName>
        <fullName evidence="3">Altered inheritance of mitochondria protein 19</fullName>
    </recommendedName>
</protein>
<dbReference type="Pfam" id="PF10315">
    <property type="entry name" value="Aim19"/>
    <property type="match status" value="1"/>
</dbReference>
<name>A0A0J9X8E6_GEOCN</name>
<dbReference type="InterPro" id="IPR019419">
    <property type="entry name" value="AIM19"/>
</dbReference>
<proteinExistence type="predicted"/>
<dbReference type="OrthoDB" id="5554402at2759"/>
<organism evidence="1 2">
    <name type="scientific">Geotrichum candidum</name>
    <name type="common">Oospora lactis</name>
    <name type="synonym">Dipodascus geotrichum</name>
    <dbReference type="NCBI Taxonomy" id="1173061"/>
    <lineage>
        <taxon>Eukaryota</taxon>
        <taxon>Fungi</taxon>
        <taxon>Dikarya</taxon>
        <taxon>Ascomycota</taxon>
        <taxon>Saccharomycotina</taxon>
        <taxon>Dipodascomycetes</taxon>
        <taxon>Dipodascales</taxon>
        <taxon>Dipodascaceae</taxon>
        <taxon>Geotrichum</taxon>
    </lineage>
</organism>
<dbReference type="AlphaFoldDB" id="A0A0J9X8E6"/>
<dbReference type="Proteomes" id="UP000242525">
    <property type="component" value="Unassembled WGS sequence"/>
</dbReference>
<dbReference type="EMBL" id="CCBN010000005">
    <property type="protein sequence ID" value="CDO53513.1"/>
    <property type="molecule type" value="Genomic_DNA"/>
</dbReference>